<dbReference type="RefSeq" id="WP_203778146.1">
    <property type="nucleotide sequence ID" value="NZ_BAAABO010000041.1"/>
</dbReference>
<protein>
    <recommendedName>
        <fullName evidence="3">DUF2357 domain-containing protein</fullName>
    </recommendedName>
</protein>
<dbReference type="EMBL" id="BOMI01000212">
    <property type="protein sequence ID" value="GID80939.1"/>
    <property type="molecule type" value="Genomic_DNA"/>
</dbReference>
<sequence length="655" mass="72141">MLGRYVAPDRSGRKFTDLDGIVPDIVTREAVVAIGERVADLAARGAPLSELIDVSPLVDDQAAWGTLRQQPLEAAIEEHLPYLRAVCFRPAARLRSTNRLVPVARMRTVTPPSIVRLAAHSEDWAALRPDGVRPDRMLSPEREVEVDLYENRLAARLVDESSRYLAGRAAQIRGIESMFSGIEHYIDDIAGRHWKSGLRLWSLVGELFDREDWQELARLRLAEVELLRTAVMALRSSPVWAGVNRRAALGSALRSTNLLASEDRYRHVAELWRELVTSRGADQSANALMKQAERWVAGFDGFCWVLVVRAFDELGAVAVTPVRVGEPVTYSIGGTTMTLRPSTGSGVLLLEQDSAPVMRIVALPHALSASGNADTVSTQLDALIAAAPELPTLVLYPGTQEERQKLPEAVRLRTYESPGTPAPQHRDLMLWPMPVSPLEIDSVIRLARTVRWLVEQPRLTSYPHTVPCGAALAAELAAKWDWLVRVPAGVAVIRIPAPHERAAAETFVWANRHETARFRGRGSNVAEMETLWQGIERAVADTLDLTRCPRCGSSPARPERALEPRGGSGFRATCGDCDAAWESRSCASCRRTYPVLVTAGPMIEFPDGDRIDRRYGIDLLAAPCATRDRIFICPWCTSCGNETASPNCVRCTATV</sequence>
<dbReference type="Proteomes" id="UP000609879">
    <property type="component" value="Unassembled WGS sequence"/>
</dbReference>
<accession>A0ABQ3YLR7</accession>
<comment type="caution">
    <text evidence="1">The sequence shown here is derived from an EMBL/GenBank/DDBJ whole genome shotgun (WGS) entry which is preliminary data.</text>
</comment>
<evidence type="ECO:0000313" key="2">
    <source>
        <dbReference type="Proteomes" id="UP000609879"/>
    </source>
</evidence>
<keyword evidence="2" id="KW-1185">Reference proteome</keyword>
<name>A0ABQ3YLR7_9ACTN</name>
<reference evidence="1 2" key="1">
    <citation type="submission" date="2021-01" db="EMBL/GenBank/DDBJ databases">
        <title>Whole genome shotgun sequence of Actinoplanes deccanensis NBRC 13994.</title>
        <authorList>
            <person name="Komaki H."/>
            <person name="Tamura T."/>
        </authorList>
    </citation>
    <scope>NUCLEOTIDE SEQUENCE [LARGE SCALE GENOMIC DNA]</scope>
    <source>
        <strain evidence="1 2">NBRC 13994</strain>
    </source>
</reference>
<proteinExistence type="predicted"/>
<organism evidence="1 2">
    <name type="scientific">Paractinoplanes deccanensis</name>
    <dbReference type="NCBI Taxonomy" id="113561"/>
    <lineage>
        <taxon>Bacteria</taxon>
        <taxon>Bacillati</taxon>
        <taxon>Actinomycetota</taxon>
        <taxon>Actinomycetes</taxon>
        <taxon>Micromonosporales</taxon>
        <taxon>Micromonosporaceae</taxon>
        <taxon>Paractinoplanes</taxon>
    </lineage>
</organism>
<gene>
    <name evidence="1" type="ORF">Ade02nite_95800</name>
</gene>
<evidence type="ECO:0000313" key="1">
    <source>
        <dbReference type="EMBL" id="GID80939.1"/>
    </source>
</evidence>
<evidence type="ECO:0008006" key="3">
    <source>
        <dbReference type="Google" id="ProtNLM"/>
    </source>
</evidence>